<feature type="region of interest" description="Disordered" evidence="4">
    <location>
        <begin position="66"/>
        <end position="88"/>
    </location>
</feature>
<evidence type="ECO:0000313" key="5">
    <source>
        <dbReference type="EMBL" id="OAF55041.1"/>
    </source>
</evidence>
<dbReference type="Gene3D" id="1.25.40.20">
    <property type="entry name" value="Ankyrin repeat-containing domain"/>
    <property type="match status" value="1"/>
</dbReference>
<dbReference type="AlphaFoldDB" id="A0A177A184"/>
<reference evidence="5" key="1">
    <citation type="submission" date="2016-03" db="EMBL/GenBank/DDBJ databases">
        <title>Updated assembly of Pseudogymnoascus destructans, the fungus causing white-nose syndrome of bats.</title>
        <authorList>
            <person name="Palmer J.M."/>
            <person name="Drees K.P."/>
            <person name="Foster J.T."/>
            <person name="Lindner D.L."/>
        </authorList>
    </citation>
    <scope>NUCLEOTIDE SEQUENCE [LARGE SCALE GENOMIC DNA]</scope>
    <source>
        <strain evidence="5">20631-21</strain>
    </source>
</reference>
<dbReference type="Pfam" id="PF12796">
    <property type="entry name" value="Ank_2"/>
    <property type="match status" value="1"/>
</dbReference>
<feature type="compositionally biased region" description="Acidic residues" evidence="4">
    <location>
        <begin position="79"/>
        <end position="88"/>
    </location>
</feature>
<dbReference type="SUPFAM" id="SSF48403">
    <property type="entry name" value="Ankyrin repeat"/>
    <property type="match status" value="1"/>
</dbReference>
<keyword evidence="2 3" id="KW-0040">ANK repeat</keyword>
<gene>
    <name evidence="5" type="ORF">VC83_08730</name>
</gene>
<evidence type="ECO:0000256" key="4">
    <source>
        <dbReference type="SAM" id="MobiDB-lite"/>
    </source>
</evidence>
<proteinExistence type="predicted"/>
<dbReference type="EMBL" id="KV441412">
    <property type="protein sequence ID" value="OAF55041.1"/>
    <property type="molecule type" value="Genomic_DNA"/>
</dbReference>
<evidence type="ECO:0000256" key="1">
    <source>
        <dbReference type="ARBA" id="ARBA00022737"/>
    </source>
</evidence>
<keyword evidence="1" id="KW-0677">Repeat</keyword>
<feature type="repeat" description="ANK" evidence="3">
    <location>
        <begin position="9"/>
        <end position="41"/>
    </location>
</feature>
<dbReference type="PROSITE" id="PS50088">
    <property type="entry name" value="ANK_REPEAT"/>
    <property type="match status" value="1"/>
</dbReference>
<evidence type="ECO:0000256" key="3">
    <source>
        <dbReference type="PROSITE-ProRule" id="PRU00023"/>
    </source>
</evidence>
<dbReference type="VEuPathDB" id="FungiDB:GMDG_04051"/>
<dbReference type="GeneID" id="36291769"/>
<dbReference type="PROSITE" id="PS50297">
    <property type="entry name" value="ANK_REP_REGION"/>
    <property type="match status" value="1"/>
</dbReference>
<organism evidence="5">
    <name type="scientific">Pseudogymnoascus destructans</name>
    <dbReference type="NCBI Taxonomy" id="655981"/>
    <lineage>
        <taxon>Eukaryota</taxon>
        <taxon>Fungi</taxon>
        <taxon>Dikarya</taxon>
        <taxon>Ascomycota</taxon>
        <taxon>Pezizomycotina</taxon>
        <taxon>Leotiomycetes</taxon>
        <taxon>Thelebolales</taxon>
        <taxon>Thelebolaceae</taxon>
        <taxon>Pseudogymnoascus</taxon>
    </lineage>
</organism>
<evidence type="ECO:0000256" key="2">
    <source>
        <dbReference type="ARBA" id="ARBA00023043"/>
    </source>
</evidence>
<accession>A0A177A184</accession>
<protein>
    <submittedName>
        <fullName evidence="5">Uncharacterized protein</fullName>
    </submittedName>
</protein>
<dbReference type="Proteomes" id="UP000077154">
    <property type="component" value="Unassembled WGS sequence"/>
</dbReference>
<name>A0A177A184_9PEZI</name>
<sequence>MDVSDRDSSGQTPLHYAAMKGHADIVQTLLDHGADHGVEDKTDYTALDLAIHYRHSNVIKILADMPISAPSPTDNESYNSDEEDEDWEEIKTVSHKGYSESVRELPGPVVWVGIRFDDTIVRLTPHRI</sequence>
<dbReference type="InterPro" id="IPR002110">
    <property type="entry name" value="Ankyrin_rpt"/>
</dbReference>
<dbReference type="RefSeq" id="XP_024320344.1">
    <property type="nucleotide sequence ID" value="XM_024472274.1"/>
</dbReference>
<dbReference type="SMART" id="SM00248">
    <property type="entry name" value="ANK"/>
    <property type="match status" value="2"/>
</dbReference>
<dbReference type="OrthoDB" id="4772757at2759"/>
<dbReference type="InterPro" id="IPR036770">
    <property type="entry name" value="Ankyrin_rpt-contain_sf"/>
</dbReference>
<dbReference type="PANTHER" id="PTHR24198">
    <property type="entry name" value="ANKYRIN REPEAT AND PROTEIN KINASE DOMAIN-CONTAINING PROTEIN"/>
    <property type="match status" value="1"/>
</dbReference>
<dbReference type="PANTHER" id="PTHR24198:SF165">
    <property type="entry name" value="ANKYRIN REPEAT-CONTAINING PROTEIN-RELATED"/>
    <property type="match status" value="1"/>
</dbReference>